<sequence>MASTAHVRDSVRQVDETSWIIGGKHVVRHMRGPCEGEYLWKNSTDGSYYTLSDAPATLPDTAPVSANSHVRLIHDAGDASAVFSFGDALILKIKLAVAGVPLEGELETLAFLAKQKLGFTIPTVLFSMTNDNKVFLIEPRLPGKRLNEAWSDLDKNEKDLVVGRVASVCLQLRTFQSGAITAVDHNWLDPKREDDQRDYRPEALEKHCEELGMDCSTFVLSHNDLGPTNILVDGDKIAIIDWELAGYSPLAWVRTKFAICGVLNTESVSDDGVKRDKEYRVMVEQKLRDLGFPEVTEAYEKLEKARSEEWIKRRPWLQ</sequence>
<reference evidence="2" key="1">
    <citation type="submission" date="2023-10" db="EMBL/GenBank/DDBJ databases">
        <authorList>
            <person name="Hackl T."/>
        </authorList>
    </citation>
    <scope>NUCLEOTIDE SEQUENCE</scope>
</reference>
<protein>
    <submittedName>
        <fullName evidence="2">Uu.00g109230.m01.CDS01</fullName>
    </submittedName>
</protein>
<organism evidence="2 3">
    <name type="scientific">Anthostomella pinea</name>
    <dbReference type="NCBI Taxonomy" id="933095"/>
    <lineage>
        <taxon>Eukaryota</taxon>
        <taxon>Fungi</taxon>
        <taxon>Dikarya</taxon>
        <taxon>Ascomycota</taxon>
        <taxon>Pezizomycotina</taxon>
        <taxon>Sordariomycetes</taxon>
        <taxon>Xylariomycetidae</taxon>
        <taxon>Xylariales</taxon>
        <taxon>Xylariaceae</taxon>
        <taxon>Anthostomella</taxon>
    </lineage>
</organism>
<keyword evidence="3" id="KW-1185">Reference proteome</keyword>
<evidence type="ECO:0000259" key="1">
    <source>
        <dbReference type="Pfam" id="PF01636"/>
    </source>
</evidence>
<dbReference type="EMBL" id="CAUWAG010000006">
    <property type="protein sequence ID" value="CAJ2503529.1"/>
    <property type="molecule type" value="Genomic_DNA"/>
</dbReference>
<dbReference type="InterPro" id="IPR002575">
    <property type="entry name" value="Aminoglycoside_PTrfase"/>
</dbReference>
<dbReference type="PANTHER" id="PTHR21310:SF58">
    <property type="entry name" value="AMINOGLYCOSIDE PHOSPHOTRANSFERASE DOMAIN-CONTAINING PROTEIN"/>
    <property type="match status" value="1"/>
</dbReference>
<dbReference type="InterPro" id="IPR011009">
    <property type="entry name" value="Kinase-like_dom_sf"/>
</dbReference>
<name>A0AAI8VF60_9PEZI</name>
<dbReference type="AlphaFoldDB" id="A0AAI8VF60"/>
<dbReference type="Proteomes" id="UP001295740">
    <property type="component" value="Unassembled WGS sequence"/>
</dbReference>
<accession>A0AAI8VF60</accession>
<dbReference type="PANTHER" id="PTHR21310">
    <property type="entry name" value="AMINOGLYCOSIDE PHOSPHOTRANSFERASE-RELATED-RELATED"/>
    <property type="match status" value="1"/>
</dbReference>
<dbReference type="InterPro" id="IPR051678">
    <property type="entry name" value="AGP_Transferase"/>
</dbReference>
<gene>
    <name evidence="2" type="ORF">KHLLAP_LOCUS3997</name>
</gene>
<comment type="caution">
    <text evidence="2">The sequence shown here is derived from an EMBL/GenBank/DDBJ whole genome shotgun (WGS) entry which is preliminary data.</text>
</comment>
<dbReference type="SUPFAM" id="SSF56112">
    <property type="entry name" value="Protein kinase-like (PK-like)"/>
    <property type="match status" value="1"/>
</dbReference>
<feature type="domain" description="Aminoglycoside phosphotransferase" evidence="1">
    <location>
        <begin position="77"/>
        <end position="251"/>
    </location>
</feature>
<dbReference type="Gene3D" id="3.90.1200.10">
    <property type="match status" value="1"/>
</dbReference>
<dbReference type="CDD" id="cd05120">
    <property type="entry name" value="APH_ChoK_like"/>
    <property type="match status" value="1"/>
</dbReference>
<evidence type="ECO:0000313" key="2">
    <source>
        <dbReference type="EMBL" id="CAJ2503529.1"/>
    </source>
</evidence>
<dbReference type="Pfam" id="PF01636">
    <property type="entry name" value="APH"/>
    <property type="match status" value="1"/>
</dbReference>
<evidence type="ECO:0000313" key="3">
    <source>
        <dbReference type="Proteomes" id="UP001295740"/>
    </source>
</evidence>
<proteinExistence type="predicted"/>